<dbReference type="GeneID" id="19879953"/>
<gene>
    <name evidence="2" type="ORF">VCUG_02085</name>
</gene>
<proteinExistence type="predicted"/>
<dbReference type="RefSeq" id="XP_008075100.1">
    <property type="nucleotide sequence ID" value="XM_008076909.1"/>
</dbReference>
<evidence type="ECO:0000256" key="1">
    <source>
        <dbReference type="SAM" id="Phobius"/>
    </source>
</evidence>
<dbReference type="InterPro" id="IPR036291">
    <property type="entry name" value="NAD(P)-bd_dom_sf"/>
</dbReference>
<dbReference type="OMA" id="PRQWGFF"/>
<dbReference type="InParanoid" id="L2GST6"/>
<dbReference type="PANTHER" id="PTHR43550">
    <property type="entry name" value="3-KETODIHYDROSPHINGOSINE REDUCTASE"/>
    <property type="match status" value="1"/>
</dbReference>
<keyword evidence="1" id="KW-1133">Transmembrane helix</keyword>
<feature type="transmembrane region" description="Helical" evidence="1">
    <location>
        <begin position="289"/>
        <end position="306"/>
    </location>
</feature>
<reference evidence="3" key="1">
    <citation type="submission" date="2011-03" db="EMBL/GenBank/DDBJ databases">
        <title>The genome sequence of Vavraia culicis strain floridensis.</title>
        <authorList>
            <consortium name="The Broad Institute Genome Sequencing Platform"/>
            <person name="Cuomo C."/>
            <person name="Becnel J."/>
            <person name="Sanscrainte N."/>
            <person name="Young S.K."/>
            <person name="Zeng Q."/>
            <person name="Gargeya S."/>
            <person name="Fitzgerald M."/>
            <person name="Haas B."/>
            <person name="Abouelleil A."/>
            <person name="Alvarado L."/>
            <person name="Arachchi H.M."/>
            <person name="Berlin A."/>
            <person name="Chapman S.B."/>
            <person name="Gearin G."/>
            <person name="Goldberg J."/>
            <person name="Griggs A."/>
            <person name="Gujja S."/>
            <person name="Hansen M."/>
            <person name="Heiman D."/>
            <person name="Howarth C."/>
            <person name="Larimer J."/>
            <person name="Lui A."/>
            <person name="MacDonald P.J.P."/>
            <person name="McCowen C."/>
            <person name="Montmayeur A."/>
            <person name="Murphy C."/>
            <person name="Neiman D."/>
            <person name="Pearson M."/>
            <person name="Priest M."/>
            <person name="Roberts A."/>
            <person name="Saif S."/>
            <person name="Shea T."/>
            <person name="Sisk P."/>
            <person name="Stolte C."/>
            <person name="Sykes S."/>
            <person name="Wortman J."/>
            <person name="Nusbaum C."/>
            <person name="Birren B."/>
        </authorList>
    </citation>
    <scope>NUCLEOTIDE SEQUENCE [LARGE SCALE GENOMIC DNA]</scope>
    <source>
        <strain evidence="3">floridensis</strain>
    </source>
</reference>
<name>L2GST6_VAVCU</name>
<dbReference type="SUPFAM" id="SSF51735">
    <property type="entry name" value="NAD(P)-binding Rossmann-fold domains"/>
    <property type="match status" value="1"/>
</dbReference>
<protein>
    <submittedName>
        <fullName evidence="2">Uncharacterized protein</fullName>
    </submittedName>
</protein>
<dbReference type="GO" id="GO:0047560">
    <property type="term" value="F:3-dehydrosphinganine reductase activity"/>
    <property type="evidence" value="ECO:0007669"/>
    <property type="project" value="TreeGrafter"/>
</dbReference>
<dbReference type="EMBL" id="GL877446">
    <property type="protein sequence ID" value="ELA46407.1"/>
    <property type="molecule type" value="Genomic_DNA"/>
</dbReference>
<dbReference type="STRING" id="948595.L2GST6"/>
<accession>L2GST6</accession>
<dbReference type="AlphaFoldDB" id="L2GST6"/>
<sequence length="318" mass="36342">MLRNILFNLLCTFASIVVSRYKRPRKYQNKNILVIGGTSGLGLSLALKLSNHNYVTVSGRSTFDVTYLPLRFIRMDVTQGCTDLEEYDVVFYCAGYAVAKYFVDLEWDEIMHEFDVNYFGALRMLRTLAGCDRHTNTRDTGAQDESLFSAAVRIGRRGDVTSHADTRAEHITKPRDVVLIGTPLTFFSLPGYAAYSPSKSALYNLFSTVRPELSKMKIDLYFYILSTTKTRGYDTENITKPEFTKQIEMWTDETCVDERSDRLLNGMAWSNVVTSDCLVELMRGNMECGIRGIVIGCVGSIVLFFYRRYLNYLFIHEK</sequence>
<dbReference type="HOGENOM" id="CLU_010194_3_0_1"/>
<dbReference type="GO" id="GO:0006666">
    <property type="term" value="P:3-keto-sphinganine metabolic process"/>
    <property type="evidence" value="ECO:0007669"/>
    <property type="project" value="TreeGrafter"/>
</dbReference>
<dbReference type="PANTHER" id="PTHR43550:SF3">
    <property type="entry name" value="3-KETODIHYDROSPHINGOSINE REDUCTASE"/>
    <property type="match status" value="1"/>
</dbReference>
<dbReference type="Gene3D" id="3.40.50.720">
    <property type="entry name" value="NAD(P)-binding Rossmann-like Domain"/>
    <property type="match status" value="1"/>
</dbReference>
<dbReference type="GO" id="GO:0005789">
    <property type="term" value="C:endoplasmic reticulum membrane"/>
    <property type="evidence" value="ECO:0007669"/>
    <property type="project" value="TreeGrafter"/>
</dbReference>
<dbReference type="GO" id="GO:0030148">
    <property type="term" value="P:sphingolipid biosynthetic process"/>
    <property type="evidence" value="ECO:0007669"/>
    <property type="project" value="TreeGrafter"/>
</dbReference>
<evidence type="ECO:0000313" key="3">
    <source>
        <dbReference type="Proteomes" id="UP000011081"/>
    </source>
</evidence>
<organism evidence="2 3">
    <name type="scientific">Vavraia culicis (isolate floridensis)</name>
    <name type="common">Microsporidian parasite</name>
    <dbReference type="NCBI Taxonomy" id="948595"/>
    <lineage>
        <taxon>Eukaryota</taxon>
        <taxon>Fungi</taxon>
        <taxon>Fungi incertae sedis</taxon>
        <taxon>Microsporidia</taxon>
        <taxon>Pleistophoridae</taxon>
        <taxon>Vavraia</taxon>
    </lineage>
</organism>
<dbReference type="FunCoup" id="L2GST6">
    <property type="interactions" value="31"/>
</dbReference>
<keyword evidence="3" id="KW-1185">Reference proteome</keyword>
<dbReference type="OrthoDB" id="10267115at2759"/>
<keyword evidence="1" id="KW-0472">Membrane</keyword>
<dbReference type="VEuPathDB" id="MicrosporidiaDB:VCUG_02085"/>
<dbReference type="Proteomes" id="UP000011081">
    <property type="component" value="Unassembled WGS sequence"/>
</dbReference>
<evidence type="ECO:0000313" key="2">
    <source>
        <dbReference type="EMBL" id="ELA46407.1"/>
    </source>
</evidence>
<keyword evidence="1" id="KW-0812">Transmembrane</keyword>